<keyword evidence="2" id="KW-1133">Transmembrane helix</keyword>
<dbReference type="AlphaFoldDB" id="A0A9W7B0H8"/>
<proteinExistence type="predicted"/>
<feature type="transmembrane region" description="Helical" evidence="2">
    <location>
        <begin position="160"/>
        <end position="180"/>
    </location>
</feature>
<evidence type="ECO:0000313" key="3">
    <source>
        <dbReference type="EMBL" id="GMH81506.1"/>
    </source>
</evidence>
<accession>A0A9W7B0H8</accession>
<feature type="compositionally biased region" description="Polar residues" evidence="1">
    <location>
        <begin position="53"/>
        <end position="67"/>
    </location>
</feature>
<keyword evidence="2" id="KW-0472">Membrane</keyword>
<sequence>MSKYIGVQTGTALPPPVPVGKQTPIKQGIGRADTGDDLESIGTTGTKVEHNLRQPNLVSSRQQQSVKLQAPPQSYVRDDVTTLDRKFATGIWAKMCRLDEHQQTLYDHGWEYYERITLPRYKVGGGKIRLAEKGETEVQTRIYPLFDCSMSMFSDFGISVSLYFSTLLILSIILAVAAAMNVPNIMMFEGDSWSDGQQTLRSSSALGDLALIGSAYCDQTAYVECDNCDVSKFKDTRYVESATSPGTYFYLTNTCQITIDAVLVDFATVLFLFISIILMGWYQRKLAVRFDEKVQTAADYSLTVHDPCEDAIDPDEWADFFSRFGEVACITVALDNQTLVNLLCEQRRLRLEISLQLEENSSYDEKIGFLNEEELGCFEKLANGINLMKGLPLLHKELIAVQGKLWEEIERVSKSGGYPTTKVFVTFEHEEGQRKALNALSTGLIAAWTDTSKNIPVTQRFRSKNVLKVEESKEPSATRWPEVHISTKKKYQERLLSWTLTLAVIIGAGFSVYGIEKINTIVAAGFISLYNTLIPILCSFFNSLESHASEGGAQESLYMKIAFARWTNTAIVICVITPFTATLNGVNLDVDNFVIIKSEVRTIISIVMSPTQLNSSTSSSQLLFQVYTVLFADVVSYPIYRILDFGGVLNKFFLAPFAKNQAVINNYFQGTAWSVAERYTDITKTMFLAFFYAAIFPTSYIFCLASLIFNFLVDRYCILRLWKSHPATGTQVATISLKFMLVSVLAHSVMSAYWWSGFPFDNLCLTLDGGEGGAASQTVQTPLGQVVTASGTYSYCDQDLLKNWKFPALPEFQGEHQWMTSEQATLVSITGIASAVFVGLIFFGFFGSGIFFSLKHLFVPAYKESGQDQNIPFSCCRGEISSHIPEYKVAGFDHPFIATSLDNLDLDLQLSWNPTKNETFHDWCLCSDEDLGDLVPKNAPRTRSKLFAQTKYYPPNEMGVYKIREIDNLTDGEDDSK</sequence>
<feature type="transmembrane region" description="Helical" evidence="2">
    <location>
        <begin position="826"/>
        <end position="854"/>
    </location>
</feature>
<feature type="transmembrane region" description="Helical" evidence="2">
    <location>
        <begin position="261"/>
        <end position="282"/>
    </location>
</feature>
<reference evidence="4" key="1">
    <citation type="journal article" date="2023" name="Commun. Biol.">
        <title>Genome analysis of Parmales, the sister group of diatoms, reveals the evolutionary specialization of diatoms from phago-mixotrophs to photoautotrophs.</title>
        <authorList>
            <person name="Ban H."/>
            <person name="Sato S."/>
            <person name="Yoshikawa S."/>
            <person name="Yamada K."/>
            <person name="Nakamura Y."/>
            <person name="Ichinomiya M."/>
            <person name="Sato N."/>
            <person name="Blanc-Mathieu R."/>
            <person name="Endo H."/>
            <person name="Kuwata A."/>
            <person name="Ogata H."/>
        </authorList>
    </citation>
    <scope>NUCLEOTIDE SEQUENCE [LARGE SCALE GENOMIC DNA]</scope>
</reference>
<feature type="region of interest" description="Disordered" evidence="1">
    <location>
        <begin position="1"/>
        <end position="71"/>
    </location>
</feature>
<dbReference type="EMBL" id="BLQM01000301">
    <property type="protein sequence ID" value="GMH81506.1"/>
    <property type="molecule type" value="Genomic_DNA"/>
</dbReference>
<feature type="transmembrane region" description="Helical" evidence="2">
    <location>
        <begin position="562"/>
        <end position="581"/>
    </location>
</feature>
<comment type="caution">
    <text evidence="3">The sequence shown here is derived from an EMBL/GenBank/DDBJ whole genome shotgun (WGS) entry which is preliminary data.</text>
</comment>
<feature type="transmembrane region" description="Helical" evidence="2">
    <location>
        <begin position="521"/>
        <end position="541"/>
    </location>
</feature>
<feature type="transmembrane region" description="Helical" evidence="2">
    <location>
        <begin position="495"/>
        <end position="515"/>
    </location>
</feature>
<name>A0A9W7B0H8_9STRA</name>
<dbReference type="GO" id="GO:0005886">
    <property type="term" value="C:plasma membrane"/>
    <property type="evidence" value="ECO:0007669"/>
    <property type="project" value="TreeGrafter"/>
</dbReference>
<organism evidence="3 4">
    <name type="scientific">Triparma laevis f. inornata</name>
    <dbReference type="NCBI Taxonomy" id="1714386"/>
    <lineage>
        <taxon>Eukaryota</taxon>
        <taxon>Sar</taxon>
        <taxon>Stramenopiles</taxon>
        <taxon>Ochrophyta</taxon>
        <taxon>Bolidophyceae</taxon>
        <taxon>Parmales</taxon>
        <taxon>Triparmaceae</taxon>
        <taxon>Triparma</taxon>
    </lineage>
</organism>
<protein>
    <recommendedName>
        <fullName evidence="5">CSC1/OSCA1-like cytosolic domain-containing protein</fullName>
    </recommendedName>
</protein>
<gene>
    <name evidence="3" type="ORF">TL16_g08950</name>
</gene>
<feature type="transmembrane region" description="Helical" evidence="2">
    <location>
        <begin position="689"/>
        <end position="712"/>
    </location>
</feature>
<dbReference type="GO" id="GO:0005227">
    <property type="term" value="F:calcium-activated cation channel activity"/>
    <property type="evidence" value="ECO:0007669"/>
    <property type="project" value="InterPro"/>
</dbReference>
<evidence type="ECO:0008006" key="5">
    <source>
        <dbReference type="Google" id="ProtNLM"/>
    </source>
</evidence>
<dbReference type="PANTHER" id="PTHR13018">
    <property type="entry name" value="PROBABLE MEMBRANE PROTEIN DUF221-RELATED"/>
    <property type="match status" value="1"/>
</dbReference>
<evidence type="ECO:0000313" key="4">
    <source>
        <dbReference type="Proteomes" id="UP001162640"/>
    </source>
</evidence>
<keyword evidence="2" id="KW-0812">Transmembrane</keyword>
<evidence type="ECO:0000256" key="1">
    <source>
        <dbReference type="SAM" id="MobiDB-lite"/>
    </source>
</evidence>
<evidence type="ECO:0000256" key="2">
    <source>
        <dbReference type="SAM" id="Phobius"/>
    </source>
</evidence>
<dbReference type="Proteomes" id="UP001162640">
    <property type="component" value="Unassembled WGS sequence"/>
</dbReference>
<dbReference type="InterPro" id="IPR045122">
    <property type="entry name" value="Csc1-like"/>
</dbReference>
<dbReference type="PANTHER" id="PTHR13018:SF135">
    <property type="entry name" value="CSC1_OSCA1-LIKE 7TM REGION DOMAIN-CONTAINING PROTEIN"/>
    <property type="match status" value="1"/>
</dbReference>